<proteinExistence type="predicted"/>
<dbReference type="GO" id="GO:0046404">
    <property type="term" value="F:ATP-dependent polydeoxyribonucleotide 5'-hydroxyl-kinase activity"/>
    <property type="evidence" value="ECO:0007669"/>
    <property type="project" value="TreeGrafter"/>
</dbReference>
<protein>
    <recommendedName>
        <fullName evidence="2">Crossover junction endonuclease MUS81-like HHH domain-containing protein</fullName>
    </recommendedName>
</protein>
<evidence type="ECO:0000259" key="2">
    <source>
        <dbReference type="Pfam" id="PF14716"/>
    </source>
</evidence>
<dbReference type="InterPro" id="IPR006549">
    <property type="entry name" value="HAD-SF_hydro_IIIA"/>
</dbReference>
<dbReference type="Gene3D" id="3.40.50.1000">
    <property type="entry name" value="HAD superfamily/HAD-like"/>
    <property type="match status" value="1"/>
</dbReference>
<dbReference type="InterPro" id="IPR023214">
    <property type="entry name" value="HAD_sf"/>
</dbReference>
<dbReference type="SUPFAM" id="SSF56784">
    <property type="entry name" value="HAD-like"/>
    <property type="match status" value="1"/>
</dbReference>
<gene>
    <name evidence="3" type="ORF">g.52557</name>
</gene>
<dbReference type="PANTHER" id="PTHR12083:SF9">
    <property type="entry name" value="BIFUNCTIONAL POLYNUCLEOTIDE PHOSPHATASE_KINASE"/>
    <property type="match status" value="1"/>
</dbReference>
<feature type="region of interest" description="Disordered" evidence="1">
    <location>
        <begin position="46"/>
        <end position="110"/>
    </location>
</feature>
<dbReference type="Pfam" id="PF14716">
    <property type="entry name" value="HHH_8"/>
    <property type="match status" value="1"/>
</dbReference>
<dbReference type="Pfam" id="PF08645">
    <property type="entry name" value="PNK3P"/>
    <property type="match status" value="1"/>
</dbReference>
<organism evidence="3">
    <name type="scientific">Auxenochlorella protothecoides</name>
    <name type="common">Green microalga</name>
    <name type="synonym">Chlorella protothecoides</name>
    <dbReference type="NCBI Taxonomy" id="3075"/>
    <lineage>
        <taxon>Eukaryota</taxon>
        <taxon>Viridiplantae</taxon>
        <taxon>Chlorophyta</taxon>
        <taxon>core chlorophytes</taxon>
        <taxon>Trebouxiophyceae</taxon>
        <taxon>Chlorellales</taxon>
        <taxon>Chlorellaceae</taxon>
        <taxon>Auxenochlorella</taxon>
    </lineage>
</organism>
<dbReference type="NCBIfam" id="TIGR01664">
    <property type="entry name" value="DNA-3'-Pase"/>
    <property type="match status" value="1"/>
</dbReference>
<sequence>CTSHRMILPDVVRPLGLTATLINIPAPVQRCFLQGARLSGALVSGRMAPKRKATAVKPVKDNPEISGGDEDVKPKKKNPSRAPKTEGSPSKSASRPKQPALTEPTATEDGWTLHPPSLIYKAVPAAQGSKKIAAFDLDGTLVHVKSRARFALDADDWKWFNKRVPTELRRLAEEEGYQLVIFSNQGGIRSALTGAGAVKTRGRVDNVLAALTGKDGPLHAQVFMSTLPDDLRKPGTGMWDFFTEHCNAGVKPDLSQSFYVGDMAGRVGDIQGTNNPTPSDTDKGFAEAIGIAFKTPEEVFGEGEAKKEVVFEGSSGKNDDLADAFQTLTDHFRRLGDGFKANAFAKVQKVLAGWPTKITSSKDLKGVAGVGKGSAAKIDEFLETGKFAVLEEEGGEAAQLPSKAAADAAPFLNI</sequence>
<dbReference type="SUPFAM" id="SSF47802">
    <property type="entry name" value="DNA polymerase beta, N-terminal domain-like"/>
    <property type="match status" value="1"/>
</dbReference>
<dbReference type="InterPro" id="IPR036412">
    <property type="entry name" value="HAD-like_sf"/>
</dbReference>
<evidence type="ECO:0000256" key="1">
    <source>
        <dbReference type="SAM" id="MobiDB-lite"/>
    </source>
</evidence>
<feature type="non-terminal residue" evidence="3">
    <location>
        <position position="1"/>
    </location>
</feature>
<dbReference type="InterPro" id="IPR010996">
    <property type="entry name" value="HHH_MUS81"/>
</dbReference>
<dbReference type="NCBIfam" id="TIGR01662">
    <property type="entry name" value="HAD-SF-IIIA"/>
    <property type="match status" value="1"/>
</dbReference>
<dbReference type="EMBL" id="GDKF01009237">
    <property type="protein sequence ID" value="JAT69385.1"/>
    <property type="molecule type" value="Transcribed_RNA"/>
</dbReference>
<dbReference type="InterPro" id="IPR027421">
    <property type="entry name" value="DNA_pol_lamdba_lyase_dom_sf"/>
</dbReference>
<reference evidence="3" key="1">
    <citation type="submission" date="2015-08" db="EMBL/GenBank/DDBJ databases">
        <authorList>
            <person name="Babu N.S."/>
            <person name="Beckwith C.J."/>
            <person name="Beseler K.G."/>
            <person name="Brison A."/>
            <person name="Carone J.V."/>
            <person name="Caskin T.P."/>
            <person name="Diamond M."/>
            <person name="Durham M.E."/>
            <person name="Foxe J.M."/>
            <person name="Go M."/>
            <person name="Henderson B.A."/>
            <person name="Jones I.B."/>
            <person name="McGettigan J.A."/>
            <person name="Micheletti S.J."/>
            <person name="Nasrallah M.E."/>
            <person name="Ortiz D."/>
            <person name="Piller C.R."/>
            <person name="Privatt S.R."/>
            <person name="Schneider S.L."/>
            <person name="Sharp S."/>
            <person name="Smith T.C."/>
            <person name="Stanton J.D."/>
            <person name="Ullery H.E."/>
            <person name="Wilson R.J."/>
            <person name="Serrano M.G."/>
            <person name="Buck G."/>
            <person name="Lee V."/>
            <person name="Wang Y."/>
            <person name="Carvalho R."/>
            <person name="Voegtly L."/>
            <person name="Shi R."/>
            <person name="Duckworth R."/>
            <person name="Johnson A."/>
            <person name="Loviza R."/>
            <person name="Walstead R."/>
            <person name="Shah Z."/>
            <person name="Kiflezghi M."/>
            <person name="Wade K."/>
            <person name="Ball S.L."/>
            <person name="Bradley K.W."/>
            <person name="Asai D.J."/>
            <person name="Bowman C.A."/>
            <person name="Russell D.A."/>
            <person name="Pope W.H."/>
            <person name="Jacobs-Sera D."/>
            <person name="Hendrix R.W."/>
            <person name="Hatfull G.F."/>
        </authorList>
    </citation>
    <scope>NUCLEOTIDE SEQUENCE</scope>
</reference>
<dbReference type="GO" id="GO:0006281">
    <property type="term" value="P:DNA repair"/>
    <property type="evidence" value="ECO:0007669"/>
    <property type="project" value="TreeGrafter"/>
</dbReference>
<dbReference type="InterPro" id="IPR006551">
    <property type="entry name" value="Polynucleotide_phosphatase"/>
</dbReference>
<feature type="domain" description="Crossover junction endonuclease MUS81-like HHH" evidence="2">
    <location>
        <begin position="317"/>
        <end position="386"/>
    </location>
</feature>
<dbReference type="GO" id="GO:0003690">
    <property type="term" value="F:double-stranded DNA binding"/>
    <property type="evidence" value="ECO:0007669"/>
    <property type="project" value="TreeGrafter"/>
</dbReference>
<accession>A0A1D1ZRL8</accession>
<name>A0A1D1ZRL8_AUXPR</name>
<dbReference type="InterPro" id="IPR013954">
    <property type="entry name" value="PNK3P"/>
</dbReference>
<dbReference type="PANTHER" id="PTHR12083">
    <property type="entry name" value="BIFUNCTIONAL POLYNUCLEOTIDE PHOSPHATASE/KINASE"/>
    <property type="match status" value="1"/>
</dbReference>
<dbReference type="GO" id="GO:0046403">
    <property type="term" value="F:polynucleotide 3'-phosphatase activity"/>
    <property type="evidence" value="ECO:0007669"/>
    <property type="project" value="TreeGrafter"/>
</dbReference>
<evidence type="ECO:0000313" key="3">
    <source>
        <dbReference type="EMBL" id="JAT69385.1"/>
    </source>
</evidence>
<dbReference type="AlphaFoldDB" id="A0A1D1ZRL8"/>
<dbReference type="Gene3D" id="1.10.150.110">
    <property type="entry name" value="DNA polymerase beta, N-terminal domain-like"/>
    <property type="match status" value="1"/>
</dbReference>